<evidence type="ECO:0000256" key="2">
    <source>
        <dbReference type="SAM" id="Phobius"/>
    </source>
</evidence>
<feature type="region of interest" description="Disordered" evidence="1">
    <location>
        <begin position="85"/>
        <end position="122"/>
    </location>
</feature>
<sequence length="282" mass="30113">MTGTGAESEAGQPDPTPDHTPDHTPGWPPPADPGWAGMSAGFDGPPAEPRRSRVGLIAAVIVGVLVLGVGAGVAGTMVLLRSNETAAADASPRPAIGRGPSTEPTPTEEAAQEGPVASEYPATKVDDLNRVCDEEVFYPQSPKRSGKAPHPIVLLVSDTPHVRSQDQGYYYDEGLSTKDKQTWAAQDAKKVQLVACLDRVSTGSKIRACKFDNPKPDTLTLARATWRLRVYEVATRRQLLDKRMSGDDQACPFVALYGADKKIYAPVSARAMLNTLRGLVTK</sequence>
<reference evidence="3 4" key="1">
    <citation type="submission" date="2018-08" db="EMBL/GenBank/DDBJ databases">
        <title>Sequencing the genomes of 1000 actinobacteria strains.</title>
        <authorList>
            <person name="Klenk H.-P."/>
        </authorList>
    </citation>
    <scope>NUCLEOTIDE SEQUENCE [LARGE SCALE GENOMIC DNA]</scope>
    <source>
        <strain evidence="3 4">DSM 44099</strain>
    </source>
</reference>
<gene>
    <name evidence="3" type="ORF">DFJ67_7965</name>
</gene>
<dbReference type="Proteomes" id="UP000256913">
    <property type="component" value="Unassembled WGS sequence"/>
</dbReference>
<dbReference type="RefSeq" id="WP_116074434.1">
    <property type="nucleotide sequence ID" value="NZ_BONB01000032.1"/>
</dbReference>
<feature type="compositionally biased region" description="Low complexity" evidence="1">
    <location>
        <begin position="100"/>
        <end position="109"/>
    </location>
</feature>
<comment type="caution">
    <text evidence="3">The sequence shown here is derived from an EMBL/GenBank/DDBJ whole genome shotgun (WGS) entry which is preliminary data.</text>
</comment>
<dbReference type="OrthoDB" id="3294796at2"/>
<keyword evidence="4" id="KW-1185">Reference proteome</keyword>
<protein>
    <submittedName>
        <fullName evidence="3">Uncharacterized protein</fullName>
    </submittedName>
</protein>
<keyword evidence="2" id="KW-0472">Membrane</keyword>
<evidence type="ECO:0000313" key="4">
    <source>
        <dbReference type="Proteomes" id="UP000256913"/>
    </source>
</evidence>
<accession>A0A3D9ZXH4</accession>
<feature type="region of interest" description="Disordered" evidence="1">
    <location>
        <begin position="1"/>
        <end position="49"/>
    </location>
</feature>
<name>A0A3D9ZXH4_9ACTN</name>
<keyword evidence="2" id="KW-1133">Transmembrane helix</keyword>
<evidence type="ECO:0000256" key="1">
    <source>
        <dbReference type="SAM" id="MobiDB-lite"/>
    </source>
</evidence>
<dbReference type="EMBL" id="QUMQ01000001">
    <property type="protein sequence ID" value="REG01876.1"/>
    <property type="molecule type" value="Genomic_DNA"/>
</dbReference>
<proteinExistence type="predicted"/>
<keyword evidence="2" id="KW-0812">Transmembrane</keyword>
<dbReference type="AlphaFoldDB" id="A0A3D9ZXH4"/>
<evidence type="ECO:0000313" key="3">
    <source>
        <dbReference type="EMBL" id="REG01876.1"/>
    </source>
</evidence>
<feature type="transmembrane region" description="Helical" evidence="2">
    <location>
        <begin position="56"/>
        <end position="80"/>
    </location>
</feature>
<organism evidence="3 4">
    <name type="scientific">Asanoa ferruginea</name>
    <dbReference type="NCBI Taxonomy" id="53367"/>
    <lineage>
        <taxon>Bacteria</taxon>
        <taxon>Bacillati</taxon>
        <taxon>Actinomycetota</taxon>
        <taxon>Actinomycetes</taxon>
        <taxon>Micromonosporales</taxon>
        <taxon>Micromonosporaceae</taxon>
        <taxon>Asanoa</taxon>
    </lineage>
</organism>